<accession>A0A6G1SBU2</accession>
<dbReference type="EMBL" id="GGYP01002619">
    <property type="protein sequence ID" value="MDE47390.1"/>
    <property type="molecule type" value="Transcribed_RNA"/>
</dbReference>
<dbReference type="PANTHER" id="PTHR15375">
    <property type="entry name" value="ACTIVATOR OF S-PHASE KINASE-RELATED"/>
    <property type="match status" value="1"/>
</dbReference>
<dbReference type="GO" id="GO:0010571">
    <property type="term" value="P:positive regulation of nuclear cell cycle DNA replication"/>
    <property type="evidence" value="ECO:0007669"/>
    <property type="project" value="TreeGrafter"/>
</dbReference>
<gene>
    <name evidence="1" type="ORF">g.9866</name>
</gene>
<dbReference type="PANTHER" id="PTHR15375:SF26">
    <property type="entry name" value="PROTEIN CHIFFON"/>
    <property type="match status" value="1"/>
</dbReference>
<sequence length="328" mass="37134">MMMMAHTATVAAMPGMKHQHDQTSSRKTSSGISAKQVFMNKRFYLHFKCKANLAKASDVIKAFGGQIEEFLDKTTVSYLLTDIPSEQWPPNGKDSTLQIGVNHAVKIMSFQNLINYCREYLISQSSSDEDEELKVQTTELRAPFIKFEDTRHKYAPSVRELPEWPEINLDAPLQPGQTIFGFNPAHANTTPTPSPKPTSAVWPSNNIHIKTRQQHTTQMMTPKASPATPNMHANQCRRMLRKNATHCELCGVRVAPEKLEEHIDSHEHTSNVENAKWGEVESVIDSLPSLDSLITRKRVQLTNLDEHQEFLCLHKVETISQMFLNSSK</sequence>
<proteinExistence type="predicted"/>
<protein>
    <submittedName>
        <fullName evidence="1">Uncharacterized protein</fullName>
    </submittedName>
</protein>
<organism evidence="1">
    <name type="scientific">Aceria tosichella</name>
    <name type="common">wheat curl mite</name>
    <dbReference type="NCBI Taxonomy" id="561515"/>
    <lineage>
        <taxon>Eukaryota</taxon>
        <taxon>Metazoa</taxon>
        <taxon>Ecdysozoa</taxon>
        <taxon>Arthropoda</taxon>
        <taxon>Chelicerata</taxon>
        <taxon>Arachnida</taxon>
        <taxon>Acari</taxon>
        <taxon>Acariformes</taxon>
        <taxon>Trombidiformes</taxon>
        <taxon>Prostigmata</taxon>
        <taxon>Eupodina</taxon>
        <taxon>Eriophyoidea</taxon>
        <taxon>Eriophyidae</taxon>
        <taxon>Eriophyinae</taxon>
        <taxon>Aceriini</taxon>
        <taxon>Aceria</taxon>
    </lineage>
</organism>
<dbReference type="GO" id="GO:0031431">
    <property type="term" value="C:Dbf4-dependent protein kinase complex"/>
    <property type="evidence" value="ECO:0007669"/>
    <property type="project" value="TreeGrafter"/>
</dbReference>
<dbReference type="AlphaFoldDB" id="A0A6G1SBU2"/>
<dbReference type="GO" id="GO:0043539">
    <property type="term" value="F:protein serine/threonine kinase activator activity"/>
    <property type="evidence" value="ECO:0007669"/>
    <property type="project" value="TreeGrafter"/>
</dbReference>
<reference evidence="1" key="1">
    <citation type="submission" date="2018-10" db="EMBL/GenBank/DDBJ databases">
        <title>Transcriptome assembly of Aceria tosichella (Wheat curl mite) Type 2.</title>
        <authorList>
            <person name="Scully E.D."/>
            <person name="Geib S.M."/>
            <person name="Palmer N.A."/>
            <person name="Gupta A.K."/>
            <person name="Sarath G."/>
            <person name="Tatineni S."/>
        </authorList>
    </citation>
    <scope>NUCLEOTIDE SEQUENCE</scope>
    <source>
        <strain evidence="1">LincolnNE</strain>
    </source>
</reference>
<evidence type="ECO:0000313" key="1">
    <source>
        <dbReference type="EMBL" id="MDE47390.1"/>
    </source>
</evidence>
<dbReference type="GO" id="GO:1901987">
    <property type="term" value="P:regulation of cell cycle phase transition"/>
    <property type="evidence" value="ECO:0007669"/>
    <property type="project" value="TreeGrafter"/>
</dbReference>
<dbReference type="InterPro" id="IPR051590">
    <property type="entry name" value="Replication_Regulatory_Kinase"/>
</dbReference>
<name>A0A6G1SBU2_9ACAR</name>